<gene>
    <name evidence="3" type="ORF">Mgra_00004567</name>
</gene>
<keyword evidence="2" id="KW-1133">Transmembrane helix</keyword>
<evidence type="ECO:0000313" key="3">
    <source>
        <dbReference type="EMBL" id="KAF7635987.1"/>
    </source>
</evidence>
<keyword evidence="2" id="KW-0812">Transmembrane</keyword>
<protein>
    <submittedName>
        <fullName evidence="3">Uncharacterized protein</fullName>
    </submittedName>
</protein>
<feature type="transmembrane region" description="Helical" evidence="2">
    <location>
        <begin position="12"/>
        <end position="32"/>
    </location>
</feature>
<feature type="compositionally biased region" description="Basic and acidic residues" evidence="1">
    <location>
        <begin position="148"/>
        <end position="160"/>
    </location>
</feature>
<dbReference type="Proteomes" id="UP000605970">
    <property type="component" value="Unassembled WGS sequence"/>
</dbReference>
<keyword evidence="2" id="KW-0472">Membrane</keyword>
<comment type="caution">
    <text evidence="3">The sequence shown here is derived from an EMBL/GenBank/DDBJ whole genome shotgun (WGS) entry which is preliminary data.</text>
</comment>
<accession>A0A8S9ZSH6</accession>
<evidence type="ECO:0000313" key="4">
    <source>
        <dbReference type="Proteomes" id="UP000605970"/>
    </source>
</evidence>
<reference evidence="3" key="1">
    <citation type="journal article" date="2020" name="Ecol. Evol.">
        <title>Genome structure and content of the rice root-knot nematode (Meloidogyne graminicola).</title>
        <authorList>
            <person name="Phan N.T."/>
            <person name="Danchin E.G.J."/>
            <person name="Klopp C."/>
            <person name="Perfus-Barbeoch L."/>
            <person name="Kozlowski D.K."/>
            <person name="Koutsovoulos G.D."/>
            <person name="Lopez-Roques C."/>
            <person name="Bouchez O."/>
            <person name="Zahm M."/>
            <person name="Besnard G."/>
            <person name="Bellafiore S."/>
        </authorList>
    </citation>
    <scope>NUCLEOTIDE SEQUENCE</scope>
    <source>
        <strain evidence="3">VN-18</strain>
    </source>
</reference>
<keyword evidence="4" id="KW-1185">Reference proteome</keyword>
<name>A0A8S9ZSH6_9BILA</name>
<dbReference type="AlphaFoldDB" id="A0A8S9ZSH6"/>
<proteinExistence type="predicted"/>
<dbReference type="EMBL" id="JABEBT010000035">
    <property type="protein sequence ID" value="KAF7635987.1"/>
    <property type="molecule type" value="Genomic_DNA"/>
</dbReference>
<evidence type="ECO:0000256" key="1">
    <source>
        <dbReference type="SAM" id="MobiDB-lite"/>
    </source>
</evidence>
<organism evidence="3 4">
    <name type="scientific">Meloidogyne graminicola</name>
    <dbReference type="NCBI Taxonomy" id="189291"/>
    <lineage>
        <taxon>Eukaryota</taxon>
        <taxon>Metazoa</taxon>
        <taxon>Ecdysozoa</taxon>
        <taxon>Nematoda</taxon>
        <taxon>Chromadorea</taxon>
        <taxon>Rhabditida</taxon>
        <taxon>Tylenchina</taxon>
        <taxon>Tylenchomorpha</taxon>
        <taxon>Tylenchoidea</taxon>
        <taxon>Meloidogynidae</taxon>
        <taxon>Meloidogyninae</taxon>
        <taxon>Meloidogyne</taxon>
    </lineage>
</organism>
<feature type="region of interest" description="Disordered" evidence="1">
    <location>
        <begin position="141"/>
        <end position="160"/>
    </location>
</feature>
<sequence length="198" mass="22535">MKSNYSEKEKIFNMNTLTNLTASLLLVFMLIYEINMMESPKGKENSYHNVLPTKRIFSQEEIKELVDAVKNSNKNNNGEALKNLLKTLTTTSKESNSTKEIIKKILNGESVNLLNELVKLDKPLITSYWPRLTPTLIEYSAGTSSTHNSEDSSKKRKGMSSEDLLKQFFTYPGLAELASSKSPIVKEKKYVDDKPYWP</sequence>
<evidence type="ECO:0000256" key="2">
    <source>
        <dbReference type="SAM" id="Phobius"/>
    </source>
</evidence>